<name>A0ABQ3BXF6_9GAMM</name>
<accession>A0ABQ3BXF6</accession>
<proteinExistence type="predicted"/>
<reference evidence="3" key="1">
    <citation type="journal article" date="2019" name="Int. J. Syst. Evol. Microbiol.">
        <title>The Global Catalogue of Microorganisms (GCM) 10K type strain sequencing project: providing services to taxonomists for standard genome sequencing and annotation.</title>
        <authorList>
            <consortium name="The Broad Institute Genomics Platform"/>
            <consortium name="The Broad Institute Genome Sequencing Center for Infectious Disease"/>
            <person name="Wu L."/>
            <person name="Ma J."/>
        </authorList>
    </citation>
    <scope>NUCLEOTIDE SEQUENCE [LARGE SCALE GENOMIC DNA]</scope>
    <source>
        <strain evidence="3">KCTC 22558</strain>
    </source>
</reference>
<gene>
    <name evidence="2" type="ORF">GCM10008101_13110</name>
</gene>
<keyword evidence="3" id="KW-1185">Reference proteome</keyword>
<dbReference type="EMBL" id="BMXY01000001">
    <property type="protein sequence ID" value="GGZ60561.1"/>
    <property type="molecule type" value="Genomic_DNA"/>
</dbReference>
<keyword evidence="1" id="KW-0812">Transmembrane</keyword>
<keyword evidence="1" id="KW-0472">Membrane</keyword>
<keyword evidence="1" id="KW-1133">Transmembrane helix</keyword>
<protein>
    <recommendedName>
        <fullName evidence="4">Zinc-ribbon 15 domain-containing protein</fullName>
    </recommendedName>
</protein>
<evidence type="ECO:0000256" key="1">
    <source>
        <dbReference type="SAM" id="Phobius"/>
    </source>
</evidence>
<evidence type="ECO:0008006" key="4">
    <source>
        <dbReference type="Google" id="ProtNLM"/>
    </source>
</evidence>
<feature type="transmembrane region" description="Helical" evidence="1">
    <location>
        <begin position="87"/>
        <end position="106"/>
    </location>
</feature>
<sequence>MMFMIGQGERVQVIGPPQPDHCERCGEQRDFVPRLTYAFGQFDLLFGFVYDKRYELVCPVCNGGWKLDRCAAERTFGKPEIPFHLRYGIWVLAALAAAVGTAAYLYRHRGG</sequence>
<evidence type="ECO:0000313" key="3">
    <source>
        <dbReference type="Proteomes" id="UP000643403"/>
    </source>
</evidence>
<organism evidence="2 3">
    <name type="scientific">Cognatilysobacter xinjiangensis</name>
    <dbReference type="NCBI Taxonomy" id="546892"/>
    <lineage>
        <taxon>Bacteria</taxon>
        <taxon>Pseudomonadati</taxon>
        <taxon>Pseudomonadota</taxon>
        <taxon>Gammaproteobacteria</taxon>
        <taxon>Lysobacterales</taxon>
        <taxon>Lysobacteraceae</taxon>
        <taxon>Cognatilysobacter</taxon>
    </lineage>
</organism>
<evidence type="ECO:0000313" key="2">
    <source>
        <dbReference type="EMBL" id="GGZ60561.1"/>
    </source>
</evidence>
<comment type="caution">
    <text evidence="2">The sequence shown here is derived from an EMBL/GenBank/DDBJ whole genome shotgun (WGS) entry which is preliminary data.</text>
</comment>
<dbReference type="Proteomes" id="UP000643403">
    <property type="component" value="Unassembled WGS sequence"/>
</dbReference>